<dbReference type="EMBL" id="JAVFKD010000014">
    <property type="protein sequence ID" value="KAK5990196.1"/>
    <property type="molecule type" value="Genomic_DNA"/>
</dbReference>
<comment type="caution">
    <text evidence="8">The sequence shown here is derived from an EMBL/GenBank/DDBJ whole genome shotgun (WGS) entry which is preliminary data.</text>
</comment>
<dbReference type="PROSITE" id="PS51821">
    <property type="entry name" value="VELVET"/>
    <property type="match status" value="1"/>
</dbReference>
<dbReference type="PANTHER" id="PTHR33572">
    <property type="entry name" value="SPORE DEVELOPMENT REGULATOR VOSA"/>
    <property type="match status" value="1"/>
</dbReference>
<feature type="compositionally biased region" description="Low complexity" evidence="6">
    <location>
        <begin position="80"/>
        <end position="97"/>
    </location>
</feature>
<sequence length="442" mass="49069">MSFAAVNLSSQPYGGLDAVSRRPYSDGASDRYASNESQRSHRLPPPQGLVDGTHWASDSVRSHTQERRYPVHSPYYQDGPSPNAISPSPSPSIQSPSHITYPPTASHRAYPGHIVPEHSQPRQQPMPMVFGHSSLAASQYSQNPEPLPPRTSLPRPHQPLPRSDVHPNASDPHQPISNPITIMNQEPTITPPPPPPPPRLPRTDSVSHATMIPNLLGANRAQALGDIGFSLRMRQQPNAARACGFGDRDRRVIDPPPIVELVIEGSSLTTEEIRTYLRYESYVMSCSIYDESGTRDSSYMPDEYQNQRRLMGSLISTPFVGFDERDQEGCFFCFSDLSCRTPGTFRLKFTLMMIDPSRAGPVRHFPILAEIKSEPFKVYSAKEFPGMVASSRLAKRLKEQGCIISIKKGNDRTKNSRTQEDMSGDDDDGESSQGPRKRRAIG</sequence>
<name>A0ABR0SEC7_9HYPO</name>
<keyword evidence="3" id="KW-0805">Transcription regulation</keyword>
<dbReference type="Proteomes" id="UP001338125">
    <property type="component" value="Unassembled WGS sequence"/>
</dbReference>
<dbReference type="PANTHER" id="PTHR33572:SF17">
    <property type="entry name" value="SEXUAL DEVELOPMENT REGULATOR VELC"/>
    <property type="match status" value="1"/>
</dbReference>
<reference evidence="8 9" key="1">
    <citation type="submission" date="2024-01" db="EMBL/GenBank/DDBJ databases">
        <title>Complete genome of Cladobotryum mycophilum ATHUM6906.</title>
        <authorList>
            <person name="Christinaki A.C."/>
            <person name="Myridakis A.I."/>
            <person name="Kouvelis V.N."/>
        </authorList>
    </citation>
    <scope>NUCLEOTIDE SEQUENCE [LARGE SCALE GENOMIC DNA]</scope>
    <source>
        <strain evidence="8 9">ATHUM6906</strain>
    </source>
</reference>
<evidence type="ECO:0000259" key="7">
    <source>
        <dbReference type="PROSITE" id="PS51821"/>
    </source>
</evidence>
<keyword evidence="5" id="KW-0539">Nucleus</keyword>
<accession>A0ABR0SEC7</accession>
<feature type="compositionally biased region" description="Polar residues" evidence="6">
    <location>
        <begin position="175"/>
        <end position="186"/>
    </location>
</feature>
<evidence type="ECO:0000256" key="2">
    <source>
        <dbReference type="ARBA" id="ARBA00022969"/>
    </source>
</evidence>
<dbReference type="Gene3D" id="2.60.40.3960">
    <property type="entry name" value="Velvet domain"/>
    <property type="match status" value="1"/>
</dbReference>
<evidence type="ECO:0000256" key="5">
    <source>
        <dbReference type="ARBA" id="ARBA00023242"/>
    </source>
</evidence>
<dbReference type="Pfam" id="PF11754">
    <property type="entry name" value="Velvet"/>
    <property type="match status" value="2"/>
</dbReference>
<evidence type="ECO:0000256" key="4">
    <source>
        <dbReference type="ARBA" id="ARBA00023163"/>
    </source>
</evidence>
<protein>
    <submittedName>
        <fullName evidence="8">Spore development regulator vosA</fullName>
    </submittedName>
</protein>
<feature type="compositionally biased region" description="Pro residues" evidence="6">
    <location>
        <begin position="189"/>
        <end position="200"/>
    </location>
</feature>
<feature type="compositionally biased region" description="Polar residues" evidence="6">
    <location>
        <begin position="135"/>
        <end position="144"/>
    </location>
</feature>
<organism evidence="8 9">
    <name type="scientific">Cladobotryum mycophilum</name>
    <dbReference type="NCBI Taxonomy" id="491253"/>
    <lineage>
        <taxon>Eukaryota</taxon>
        <taxon>Fungi</taxon>
        <taxon>Dikarya</taxon>
        <taxon>Ascomycota</taxon>
        <taxon>Pezizomycotina</taxon>
        <taxon>Sordariomycetes</taxon>
        <taxon>Hypocreomycetidae</taxon>
        <taxon>Hypocreales</taxon>
        <taxon>Hypocreaceae</taxon>
        <taxon>Cladobotryum</taxon>
    </lineage>
</organism>
<feature type="compositionally biased region" description="Pro residues" evidence="6">
    <location>
        <begin position="145"/>
        <end position="159"/>
    </location>
</feature>
<proteinExistence type="predicted"/>
<dbReference type="InterPro" id="IPR038491">
    <property type="entry name" value="Velvet_dom_sf"/>
</dbReference>
<feature type="compositionally biased region" description="Basic and acidic residues" evidence="6">
    <location>
        <begin position="60"/>
        <end position="69"/>
    </location>
</feature>
<dbReference type="InterPro" id="IPR037525">
    <property type="entry name" value="Velvet_dom"/>
</dbReference>
<keyword evidence="2" id="KW-0749">Sporulation</keyword>
<gene>
    <name evidence="8" type="ORF">PT974_08462</name>
</gene>
<dbReference type="InterPro" id="IPR021740">
    <property type="entry name" value="Velvet"/>
</dbReference>
<evidence type="ECO:0000256" key="1">
    <source>
        <dbReference type="ARBA" id="ARBA00004123"/>
    </source>
</evidence>
<feature type="region of interest" description="Disordered" evidence="6">
    <location>
        <begin position="408"/>
        <end position="442"/>
    </location>
</feature>
<evidence type="ECO:0000313" key="8">
    <source>
        <dbReference type="EMBL" id="KAK5990196.1"/>
    </source>
</evidence>
<feature type="compositionally biased region" description="Basic and acidic residues" evidence="6">
    <location>
        <begin position="408"/>
        <end position="420"/>
    </location>
</feature>
<evidence type="ECO:0000256" key="6">
    <source>
        <dbReference type="SAM" id="MobiDB-lite"/>
    </source>
</evidence>
<evidence type="ECO:0000313" key="9">
    <source>
        <dbReference type="Proteomes" id="UP001338125"/>
    </source>
</evidence>
<keyword evidence="4" id="KW-0804">Transcription</keyword>
<feature type="region of interest" description="Disordered" evidence="6">
    <location>
        <begin position="1"/>
        <end position="202"/>
    </location>
</feature>
<evidence type="ECO:0000256" key="3">
    <source>
        <dbReference type="ARBA" id="ARBA00023015"/>
    </source>
</evidence>
<feature type="domain" description="Velvet" evidence="7">
    <location>
        <begin position="224"/>
        <end position="407"/>
    </location>
</feature>
<keyword evidence="9" id="KW-1185">Reference proteome</keyword>
<comment type="subcellular location">
    <subcellularLocation>
        <location evidence="1">Nucleus</location>
    </subcellularLocation>
</comment>